<dbReference type="InterPro" id="IPR051788">
    <property type="entry name" value="MFS_Transporter"/>
</dbReference>
<comment type="similarity">
    <text evidence="2">Belongs to the major facilitator superfamily.</text>
</comment>
<evidence type="ECO:0000256" key="5">
    <source>
        <dbReference type="ARBA" id="ARBA00022519"/>
    </source>
</evidence>
<comment type="subcellular location">
    <subcellularLocation>
        <location evidence="1">Cell inner membrane</location>
        <topology evidence="1">Multi-pass membrane protein</topology>
    </subcellularLocation>
</comment>
<feature type="transmembrane region" description="Helical" evidence="9">
    <location>
        <begin position="366"/>
        <end position="387"/>
    </location>
</feature>
<keyword evidence="4" id="KW-1003">Cell membrane</keyword>
<dbReference type="InterPro" id="IPR005829">
    <property type="entry name" value="Sugar_transporter_CS"/>
</dbReference>
<dbReference type="Pfam" id="PF07690">
    <property type="entry name" value="MFS_1"/>
    <property type="match status" value="1"/>
</dbReference>
<dbReference type="FunFam" id="1.20.1250.20:FF:000135">
    <property type="entry name" value="MFS family transporter"/>
    <property type="match status" value="1"/>
</dbReference>
<dbReference type="PANTHER" id="PTHR23514">
    <property type="entry name" value="BYPASS OF STOP CODON PROTEIN 6"/>
    <property type="match status" value="1"/>
</dbReference>
<dbReference type="RefSeq" id="WP_025695259.1">
    <property type="nucleotide sequence ID" value="NZ_ASQQ01000267.1"/>
</dbReference>
<keyword evidence="6 9" id="KW-0812">Transmembrane</keyword>
<reference evidence="11 12" key="2">
    <citation type="journal article" date="2016" name="Genome Announc.">
        <title>Genome Sequence of a Gram-Positive Diazotroph, Paenibacillus durus Type Strain ATCC 35681.</title>
        <authorList>
            <person name="Halim M.A."/>
            <person name="Rahman A.Y."/>
            <person name="Sim K.S."/>
            <person name="Yam H.C."/>
            <person name="Rahim A.A."/>
            <person name="Ghazali A.H."/>
            <person name="Najimudin N."/>
        </authorList>
    </citation>
    <scope>NUCLEOTIDE SEQUENCE [LARGE SCALE GENOMIC DNA]</scope>
    <source>
        <strain evidence="11 12">ATCC 35681</strain>
    </source>
</reference>
<dbReference type="EMBL" id="CP011114">
    <property type="protein sequence ID" value="AKG33439.1"/>
    <property type="molecule type" value="Genomic_DNA"/>
</dbReference>
<evidence type="ECO:0000313" key="11">
    <source>
        <dbReference type="EMBL" id="AKG33439.1"/>
    </source>
</evidence>
<feature type="transmembrane region" description="Helical" evidence="9">
    <location>
        <begin position="160"/>
        <end position="178"/>
    </location>
</feature>
<dbReference type="GO" id="GO:0022857">
    <property type="term" value="F:transmembrane transporter activity"/>
    <property type="evidence" value="ECO:0007669"/>
    <property type="project" value="InterPro"/>
</dbReference>
<keyword evidence="5" id="KW-0997">Cell inner membrane</keyword>
<keyword evidence="3" id="KW-0813">Transport</keyword>
<evidence type="ECO:0000256" key="3">
    <source>
        <dbReference type="ARBA" id="ARBA00022448"/>
    </source>
</evidence>
<dbReference type="InterPro" id="IPR020846">
    <property type="entry name" value="MFS_dom"/>
</dbReference>
<evidence type="ECO:0000256" key="1">
    <source>
        <dbReference type="ARBA" id="ARBA00004429"/>
    </source>
</evidence>
<dbReference type="PANTHER" id="PTHR23514:SF3">
    <property type="entry name" value="BYPASS OF STOP CODON PROTEIN 6"/>
    <property type="match status" value="1"/>
</dbReference>
<feature type="transmembrane region" description="Helical" evidence="9">
    <location>
        <begin position="12"/>
        <end position="30"/>
    </location>
</feature>
<evidence type="ECO:0000256" key="6">
    <source>
        <dbReference type="ARBA" id="ARBA00022692"/>
    </source>
</evidence>
<name>A0A0F7F6S2_PAEDU</name>
<proteinExistence type="inferred from homology"/>
<feature type="transmembrane region" description="Helical" evidence="9">
    <location>
        <begin position="42"/>
        <end position="62"/>
    </location>
</feature>
<dbReference type="Gene3D" id="1.20.1250.20">
    <property type="entry name" value="MFS general substrate transporter like domains"/>
    <property type="match status" value="2"/>
</dbReference>
<evidence type="ECO:0000256" key="4">
    <source>
        <dbReference type="ARBA" id="ARBA00022475"/>
    </source>
</evidence>
<dbReference type="GO" id="GO:0005886">
    <property type="term" value="C:plasma membrane"/>
    <property type="evidence" value="ECO:0007669"/>
    <property type="project" value="UniProtKB-SubCell"/>
</dbReference>
<evidence type="ECO:0000256" key="7">
    <source>
        <dbReference type="ARBA" id="ARBA00022989"/>
    </source>
</evidence>
<dbReference type="PROSITE" id="PS00216">
    <property type="entry name" value="SUGAR_TRANSPORT_1"/>
    <property type="match status" value="1"/>
</dbReference>
<dbReference type="InterPro" id="IPR036259">
    <property type="entry name" value="MFS_trans_sf"/>
</dbReference>
<dbReference type="PATRIC" id="fig|1333534.5.peg.323"/>
<dbReference type="CDD" id="cd17396">
    <property type="entry name" value="MFS_YdiM_like"/>
    <property type="match status" value="1"/>
</dbReference>
<feature type="transmembrane region" description="Helical" evidence="9">
    <location>
        <begin position="210"/>
        <end position="234"/>
    </location>
</feature>
<dbReference type="SUPFAM" id="SSF103473">
    <property type="entry name" value="MFS general substrate transporter"/>
    <property type="match status" value="1"/>
</dbReference>
<dbReference type="AlphaFoldDB" id="A0A0F7F6S2"/>
<evidence type="ECO:0000313" key="12">
    <source>
        <dbReference type="Proteomes" id="UP000034189"/>
    </source>
</evidence>
<reference evidence="11 12" key="1">
    <citation type="submission" date="2015-03" db="EMBL/GenBank/DDBJ databases">
        <authorList>
            <person name="Abdul Halim M."/>
        </authorList>
    </citation>
    <scope>NUCLEOTIDE SEQUENCE [LARGE SCALE GENOMIC DNA]</scope>
    <source>
        <strain evidence="11 12">ATCC 35681</strain>
    </source>
</reference>
<evidence type="ECO:0000259" key="10">
    <source>
        <dbReference type="PROSITE" id="PS50850"/>
    </source>
</evidence>
<accession>A0A0F7F6S2</accession>
<feature type="transmembrane region" description="Helical" evidence="9">
    <location>
        <begin position="279"/>
        <end position="297"/>
    </location>
</feature>
<gene>
    <name evidence="11" type="ORF">VK70_01550</name>
</gene>
<protein>
    <submittedName>
        <fullName evidence="11">MFS transporter</fullName>
    </submittedName>
</protein>
<sequence length="404" mass="43765">MKNKYMPTAISLYINYFVHGMGAIIMAQNMDYLTKQLHTDTTGVAYVISALGIGRLLVLFVSGVLSDKFGRKPFVFTGMAIYALFFAGILLAPNVSVAFIFALLAGMANSILDSGTYPALMESFPETPGTANVIIKAFISAGQFALPLIISFLISNDLYYGYSFLLCIAIFIVNGLVLSRLKFPDHKVQAASAASSESGGDSKFRNKPNFWIEGICLILIGYTATATFYLISVWLPKYGEQVVQMSKTSSLQLISYYSIGSLLAVFVTSYLVKSLVRPVTFVLLYPFISFVALLVLWQVRTPLVCVISAFVIGFSAAGGVLQLALTTMSELFPSSKGKITGIVYTASSLATFSIPVITGILSKTSISNIILFDAIITFVGILLAIIVNIRYRRVINPVSTGVQA</sequence>
<dbReference type="PROSITE" id="PS50850">
    <property type="entry name" value="MFS"/>
    <property type="match status" value="1"/>
</dbReference>
<dbReference type="Proteomes" id="UP000034189">
    <property type="component" value="Chromosome"/>
</dbReference>
<dbReference type="InterPro" id="IPR011701">
    <property type="entry name" value="MFS"/>
</dbReference>
<feature type="transmembrane region" description="Helical" evidence="9">
    <location>
        <begin position="339"/>
        <end position="360"/>
    </location>
</feature>
<evidence type="ECO:0000256" key="9">
    <source>
        <dbReference type="SAM" id="Phobius"/>
    </source>
</evidence>
<evidence type="ECO:0000256" key="2">
    <source>
        <dbReference type="ARBA" id="ARBA00008335"/>
    </source>
</evidence>
<feature type="transmembrane region" description="Helical" evidence="9">
    <location>
        <begin position="254"/>
        <end position="272"/>
    </location>
</feature>
<feature type="transmembrane region" description="Helical" evidence="9">
    <location>
        <begin position="303"/>
        <end position="327"/>
    </location>
</feature>
<keyword evidence="8 9" id="KW-0472">Membrane</keyword>
<dbReference type="HOGENOM" id="CLU_045105_0_1_9"/>
<dbReference type="OrthoDB" id="7066727at2"/>
<feature type="domain" description="Major facilitator superfamily (MFS) profile" evidence="10">
    <location>
        <begin position="8"/>
        <end position="392"/>
    </location>
</feature>
<organism evidence="11 12">
    <name type="scientific">Paenibacillus durus ATCC 35681</name>
    <dbReference type="NCBI Taxonomy" id="1333534"/>
    <lineage>
        <taxon>Bacteria</taxon>
        <taxon>Bacillati</taxon>
        <taxon>Bacillota</taxon>
        <taxon>Bacilli</taxon>
        <taxon>Bacillales</taxon>
        <taxon>Paenibacillaceae</taxon>
        <taxon>Paenibacillus</taxon>
    </lineage>
</organism>
<keyword evidence="7 9" id="KW-1133">Transmembrane helix</keyword>
<feature type="transmembrane region" description="Helical" evidence="9">
    <location>
        <begin position="133"/>
        <end position="154"/>
    </location>
</feature>
<evidence type="ECO:0000256" key="8">
    <source>
        <dbReference type="ARBA" id="ARBA00023136"/>
    </source>
</evidence>